<dbReference type="InterPro" id="IPR011604">
    <property type="entry name" value="PDDEXK-like_dom_sf"/>
</dbReference>
<reference evidence="3 4" key="1">
    <citation type="submission" date="2019-03" db="EMBL/GenBank/DDBJ databases">
        <title>Genomic Encyclopedia of Type Strains, Phase IV (KMG-IV): sequencing the most valuable type-strain genomes for metagenomic binning, comparative biology and taxonomic classification.</title>
        <authorList>
            <person name="Goeker M."/>
        </authorList>
    </citation>
    <scope>NUCLEOTIDE SEQUENCE [LARGE SCALE GENOMIC DNA]</scope>
    <source>
        <strain evidence="3 4">DSM 25059</strain>
    </source>
</reference>
<dbReference type="Gene3D" id="3.90.320.10">
    <property type="match status" value="1"/>
</dbReference>
<sequence>MTDNPFDRDYVAPQQPEAAPEPKAEKQANAPLITKPGAYRDIPAEDYHGNANLLPAPSLSSTGAKLLLNKSPYHFWFQSPMNPDRVEQEEKAHFSVGKAAHDLILLSERWPEFYHVLPEGFARNKTKAMPEAIAAYEAAVAANKCILTHDGAETVRQVAESIKRNPVSVTALTNGESETTLAWKDPETDVWLRARPDFMPAAARVGGDVIVVSDLKFVAGSHADPEGFKSAISNFGYHQSAAFYADGIKATFGHYPTHWLHVVVEKDPPYCTALYELPQEDIERGRWLNREAIRKFAECLNADKWPGYADDPLPVGLPIWARKRIDDVEGHELAWAAAA</sequence>
<comment type="caution">
    <text evidence="3">The sequence shown here is derived from an EMBL/GenBank/DDBJ whole genome shotgun (WGS) entry which is preliminary data.</text>
</comment>
<evidence type="ECO:0000313" key="3">
    <source>
        <dbReference type="EMBL" id="TDN81736.1"/>
    </source>
</evidence>
<accession>A0A4R6FJT8</accession>
<dbReference type="RefSeq" id="WP_162848828.1">
    <property type="nucleotide sequence ID" value="NZ_BMLU01000007.1"/>
</dbReference>
<proteinExistence type="predicted"/>
<feature type="compositionally biased region" description="Basic and acidic residues" evidence="1">
    <location>
        <begin position="1"/>
        <end position="10"/>
    </location>
</feature>
<evidence type="ECO:0000256" key="1">
    <source>
        <dbReference type="SAM" id="MobiDB-lite"/>
    </source>
</evidence>
<dbReference type="InterPro" id="IPR024432">
    <property type="entry name" value="Put_RecE_PDDEXK-like_dom"/>
</dbReference>
<organism evidence="3 4">
    <name type="scientific">Stakelama pacifica</name>
    <dbReference type="NCBI Taxonomy" id="517720"/>
    <lineage>
        <taxon>Bacteria</taxon>
        <taxon>Pseudomonadati</taxon>
        <taxon>Pseudomonadota</taxon>
        <taxon>Alphaproteobacteria</taxon>
        <taxon>Sphingomonadales</taxon>
        <taxon>Sphingomonadaceae</taxon>
        <taxon>Stakelama</taxon>
    </lineage>
</organism>
<dbReference type="EMBL" id="SNWD01000007">
    <property type="protein sequence ID" value="TDN81736.1"/>
    <property type="molecule type" value="Genomic_DNA"/>
</dbReference>
<dbReference type="Pfam" id="PF12684">
    <property type="entry name" value="DUF3799"/>
    <property type="match status" value="1"/>
</dbReference>
<dbReference type="Proteomes" id="UP000295493">
    <property type="component" value="Unassembled WGS sequence"/>
</dbReference>
<protein>
    <submittedName>
        <fullName evidence="3">PDDEXK-like uncharacterized protein DUF3799</fullName>
    </submittedName>
</protein>
<name>A0A4R6FJT8_9SPHN</name>
<evidence type="ECO:0000313" key="4">
    <source>
        <dbReference type="Proteomes" id="UP000295493"/>
    </source>
</evidence>
<keyword evidence="4" id="KW-1185">Reference proteome</keyword>
<feature type="domain" description="Putative exodeoxyribonuclease 8 PDDEXK-like" evidence="2">
    <location>
        <begin position="85"/>
        <end position="309"/>
    </location>
</feature>
<feature type="region of interest" description="Disordered" evidence="1">
    <location>
        <begin position="1"/>
        <end position="31"/>
    </location>
</feature>
<evidence type="ECO:0000259" key="2">
    <source>
        <dbReference type="Pfam" id="PF12684"/>
    </source>
</evidence>
<dbReference type="AlphaFoldDB" id="A0A4R6FJT8"/>
<gene>
    <name evidence="3" type="ORF">EV664_107138</name>
</gene>